<dbReference type="EMBL" id="JANBQB010000163">
    <property type="protein sequence ID" value="KAJ1980541.1"/>
    <property type="molecule type" value="Genomic_DNA"/>
</dbReference>
<dbReference type="GO" id="GO:0005634">
    <property type="term" value="C:nucleus"/>
    <property type="evidence" value="ECO:0007669"/>
    <property type="project" value="TreeGrafter"/>
</dbReference>
<keyword evidence="3" id="KW-1185">Reference proteome</keyword>
<dbReference type="PANTHER" id="PTHR13060:SF0">
    <property type="entry name" value="PROTEIN ECDYSONELESS HOMOLOG"/>
    <property type="match status" value="1"/>
</dbReference>
<dbReference type="Pfam" id="PF07093">
    <property type="entry name" value="SGT1"/>
    <property type="match status" value="1"/>
</dbReference>
<reference evidence="2" key="1">
    <citation type="submission" date="2022-07" db="EMBL/GenBank/DDBJ databases">
        <title>Phylogenomic reconstructions and comparative analyses of Kickxellomycotina fungi.</title>
        <authorList>
            <person name="Reynolds N.K."/>
            <person name="Stajich J.E."/>
            <person name="Barry K."/>
            <person name="Grigoriev I.V."/>
            <person name="Crous P."/>
            <person name="Smith M.E."/>
        </authorList>
    </citation>
    <scope>NUCLEOTIDE SEQUENCE</scope>
    <source>
        <strain evidence="2">RSA 567</strain>
    </source>
</reference>
<name>A0A9W8B8U9_9FUNG</name>
<comment type="caution">
    <text evidence="2">The sequence shown here is derived from an EMBL/GenBank/DDBJ whole genome shotgun (WGS) entry which is preliminary data.</text>
</comment>
<gene>
    <name evidence="2" type="ORF">H4R34_002412</name>
</gene>
<dbReference type="InterPro" id="IPR010770">
    <property type="entry name" value="Ecd"/>
</dbReference>
<feature type="compositionally biased region" description="Acidic residues" evidence="1">
    <location>
        <begin position="517"/>
        <end position="531"/>
    </location>
</feature>
<evidence type="ECO:0000313" key="3">
    <source>
        <dbReference type="Proteomes" id="UP001151582"/>
    </source>
</evidence>
<sequence length="735" mass="80962">MQNIFDQPFVPDDTVRYLIYQVPPETPGAHTTPQGPSSTNPAQALLGAVTEYLAPLISGYIWQREAFRLEVAAANLFNPLTPVLQGVTQFADCLDDEWFIVYLLRKLTDRFSDLAARVTDSDGEFLLIEAADVIPSWLTPENSENRVFIYRGHLHIITDQTTHNTAHLSDGLSSLSVQQALTALRDHPQASVGNTSAQAKVFERIAQGPAVIHTANCHRTRCCVPRAVAHLLFHQPQLIAPAVEAFYLREPVGLAATRAMQQFPPGDSVLTTVRWTRTMYAQVRSQTFVAPHVFETAFASCPQYMAREKELGMKLACGFEMLCQGVDICDPELPSRLYQQEQVQKSRTEWEAYLAKLTSVGYFEGERAGSQRYRELEASARAKFDKRPAESADFSSTDDAPKLGYRATQLLAIHKALQLPQVTQQELHAHLIDHDDSDAWMYIKPEHLDDMLGKYQKDLDNLKNDVEFQHVANSESRQYALPTTDEKEEAAYIGDMIDKFQTFIHDEAGFEGIGADSESDTDSDISEDDVQESQATDGPQSKAGAQRGIGLVSFNPEAFFQTLEATLGKFPEPSVPASMRGPQSRQVRFATDHSSTCSEDELGPIMDAMDAQLQSTHIGDSFRPLSSNAPTPLNHRHSSSVGKVKVAQTSAEPGTAETTISGGSNIANNSDNLSTHPLDPVDVDINLVQNILESFKSQQGLPGPAGNLLATFNIHLPPGRDEADSEHESTPGQSP</sequence>
<feature type="region of interest" description="Disordered" evidence="1">
    <location>
        <begin position="651"/>
        <end position="677"/>
    </location>
</feature>
<evidence type="ECO:0000313" key="2">
    <source>
        <dbReference type="EMBL" id="KAJ1980541.1"/>
    </source>
</evidence>
<dbReference type="AlphaFoldDB" id="A0A9W8B8U9"/>
<protein>
    <recommendedName>
        <fullName evidence="4">SGT1 protein-domain-containing protein</fullName>
    </recommendedName>
</protein>
<dbReference type="OrthoDB" id="27237at2759"/>
<evidence type="ECO:0008006" key="4">
    <source>
        <dbReference type="Google" id="ProtNLM"/>
    </source>
</evidence>
<feature type="compositionally biased region" description="Polar residues" evidence="1">
    <location>
        <begin position="651"/>
        <end position="675"/>
    </location>
</feature>
<feature type="region of interest" description="Disordered" evidence="1">
    <location>
        <begin position="512"/>
        <end position="545"/>
    </location>
</feature>
<organism evidence="2 3">
    <name type="scientific">Dimargaris verticillata</name>
    <dbReference type="NCBI Taxonomy" id="2761393"/>
    <lineage>
        <taxon>Eukaryota</taxon>
        <taxon>Fungi</taxon>
        <taxon>Fungi incertae sedis</taxon>
        <taxon>Zoopagomycota</taxon>
        <taxon>Kickxellomycotina</taxon>
        <taxon>Dimargaritomycetes</taxon>
        <taxon>Dimargaritales</taxon>
        <taxon>Dimargaritaceae</taxon>
        <taxon>Dimargaris</taxon>
    </lineage>
</organism>
<proteinExistence type="predicted"/>
<evidence type="ECO:0000256" key="1">
    <source>
        <dbReference type="SAM" id="MobiDB-lite"/>
    </source>
</evidence>
<dbReference type="Proteomes" id="UP001151582">
    <property type="component" value="Unassembled WGS sequence"/>
</dbReference>
<feature type="compositionally biased region" description="Basic and acidic residues" evidence="1">
    <location>
        <begin position="718"/>
        <end position="729"/>
    </location>
</feature>
<dbReference type="PANTHER" id="PTHR13060">
    <property type="entry name" value="SGT1 PROTEIN HSGT1 SUPPRESSOR OF GCR2"/>
    <property type="match status" value="1"/>
</dbReference>
<accession>A0A9W8B8U9</accession>
<feature type="region of interest" description="Disordered" evidence="1">
    <location>
        <begin position="715"/>
        <end position="735"/>
    </location>
</feature>